<comment type="caution">
    <text evidence="2">The sequence shown here is derived from an EMBL/GenBank/DDBJ whole genome shotgun (WGS) entry which is preliminary data.</text>
</comment>
<reference evidence="2 3" key="1">
    <citation type="submission" date="2017-08" db="EMBL/GenBank/DDBJ databases">
        <title>Infants hospitalized years apart are colonized by the same room-sourced microbial strains.</title>
        <authorList>
            <person name="Brooks B."/>
            <person name="Olm M.R."/>
            <person name="Firek B.A."/>
            <person name="Baker R."/>
            <person name="Thomas B.C."/>
            <person name="Morowitz M.J."/>
            <person name="Banfield J.F."/>
        </authorList>
    </citation>
    <scope>NUCLEOTIDE SEQUENCE [LARGE SCALE GENOMIC DNA]</scope>
    <source>
        <strain evidence="2">S2_003_000_R2_4</strain>
    </source>
</reference>
<sequence>MSFALKLAREVKTSAQVFGSAIIAVALLGATVSTIANLQPESWQNILAWFSRAGIAPALCAYLGGLFFAGVLMRMSTEGRRASVELRTLNSIRALEGRLDTLRDKARDHEAADLALVAREDLIIRLQSIEAATIMEMLVEGAVRKEAESDVIRRVFGEAIATSPKADQLSDIFGQIKKIASDAPATPS</sequence>
<feature type="transmembrane region" description="Helical" evidence="1">
    <location>
        <begin position="15"/>
        <end position="35"/>
    </location>
</feature>
<evidence type="ECO:0000256" key="1">
    <source>
        <dbReference type="SAM" id="Phobius"/>
    </source>
</evidence>
<dbReference type="Proteomes" id="UP000249393">
    <property type="component" value="Unassembled WGS sequence"/>
</dbReference>
<feature type="transmembrane region" description="Helical" evidence="1">
    <location>
        <begin position="55"/>
        <end position="73"/>
    </location>
</feature>
<organism evidence="2 3">
    <name type="scientific">Caulobacter segnis</name>
    <dbReference type="NCBI Taxonomy" id="88688"/>
    <lineage>
        <taxon>Bacteria</taxon>
        <taxon>Pseudomonadati</taxon>
        <taxon>Pseudomonadota</taxon>
        <taxon>Alphaproteobacteria</taxon>
        <taxon>Caulobacterales</taxon>
        <taxon>Caulobacteraceae</taxon>
        <taxon>Caulobacter</taxon>
    </lineage>
</organism>
<keyword evidence="1" id="KW-0812">Transmembrane</keyword>
<evidence type="ECO:0000313" key="3">
    <source>
        <dbReference type="Proteomes" id="UP000249393"/>
    </source>
</evidence>
<dbReference type="EMBL" id="QFQZ01000030">
    <property type="protein sequence ID" value="PZR34240.1"/>
    <property type="molecule type" value="Genomic_DNA"/>
</dbReference>
<proteinExistence type="predicted"/>
<accession>A0A2W5V349</accession>
<dbReference type="RefSeq" id="WP_304277622.1">
    <property type="nucleotide sequence ID" value="NZ_QFQZ01000030.1"/>
</dbReference>
<keyword evidence="1" id="KW-1133">Transmembrane helix</keyword>
<keyword evidence="1" id="KW-0472">Membrane</keyword>
<dbReference type="AlphaFoldDB" id="A0A2W5V349"/>
<evidence type="ECO:0000313" key="2">
    <source>
        <dbReference type="EMBL" id="PZR34240.1"/>
    </source>
</evidence>
<name>A0A2W5V349_9CAUL</name>
<protein>
    <submittedName>
        <fullName evidence="2">Uncharacterized protein</fullName>
    </submittedName>
</protein>
<gene>
    <name evidence="2" type="ORF">DI526_11070</name>
</gene>